<gene>
    <name evidence="2" type="ORF">SAMN05421752_104270</name>
</gene>
<organism evidence="2 3">
    <name type="scientific">Natronorubrum thiooxidans</name>
    <dbReference type="NCBI Taxonomy" id="308853"/>
    <lineage>
        <taxon>Archaea</taxon>
        <taxon>Methanobacteriati</taxon>
        <taxon>Methanobacteriota</taxon>
        <taxon>Stenosarchaea group</taxon>
        <taxon>Halobacteria</taxon>
        <taxon>Halobacteriales</taxon>
        <taxon>Natrialbaceae</taxon>
        <taxon>Natronorubrum</taxon>
    </lineage>
</organism>
<keyword evidence="1" id="KW-1133">Transmembrane helix</keyword>
<keyword evidence="3" id="KW-1185">Reference proteome</keyword>
<dbReference type="EMBL" id="FTNR01000004">
    <property type="protein sequence ID" value="SIR89439.1"/>
    <property type="molecule type" value="Genomic_DNA"/>
</dbReference>
<dbReference type="OrthoDB" id="177006at2157"/>
<evidence type="ECO:0000313" key="2">
    <source>
        <dbReference type="EMBL" id="SIR89439.1"/>
    </source>
</evidence>
<dbReference type="Pfam" id="PF11255">
    <property type="entry name" value="DUF3054"/>
    <property type="match status" value="1"/>
</dbReference>
<proteinExistence type="predicted"/>
<keyword evidence="1" id="KW-0472">Membrane</keyword>
<reference evidence="3" key="1">
    <citation type="submission" date="2017-01" db="EMBL/GenBank/DDBJ databases">
        <authorList>
            <person name="Varghese N."/>
            <person name="Submissions S."/>
        </authorList>
    </citation>
    <scope>NUCLEOTIDE SEQUENCE [LARGE SCALE GENOMIC DNA]</scope>
    <source>
        <strain evidence="3">type strain: HArc-</strain>
    </source>
</reference>
<feature type="transmembrane region" description="Helical" evidence="1">
    <location>
        <begin position="83"/>
        <end position="101"/>
    </location>
</feature>
<keyword evidence="1" id="KW-0812">Transmembrane</keyword>
<dbReference type="AlphaFoldDB" id="A0A1N7EMZ6"/>
<evidence type="ECO:0000256" key="1">
    <source>
        <dbReference type="SAM" id="Phobius"/>
    </source>
</evidence>
<dbReference type="InterPro" id="IPR021414">
    <property type="entry name" value="DUF3054"/>
</dbReference>
<evidence type="ECO:0008006" key="4">
    <source>
        <dbReference type="Google" id="ProtNLM"/>
    </source>
</evidence>
<feature type="transmembrane region" description="Helical" evidence="1">
    <location>
        <begin position="113"/>
        <end position="133"/>
    </location>
</feature>
<dbReference type="Proteomes" id="UP000185936">
    <property type="component" value="Unassembled WGS sequence"/>
</dbReference>
<dbReference type="STRING" id="308853.SAMN05421752_104270"/>
<name>A0A1N7EMZ6_9EURY</name>
<feature type="transmembrane region" description="Helical" evidence="1">
    <location>
        <begin position="20"/>
        <end position="42"/>
    </location>
</feature>
<dbReference type="RefSeq" id="WP_076608664.1">
    <property type="nucleotide sequence ID" value="NZ_FTNR01000004.1"/>
</dbReference>
<sequence>MDSAVRTDDRSRSVDRESLVLGVGDVVLLAGLVIVGQLSHGVNPITQPIASLEAIAPFVVGWLIMATLAGIYTRAVVSSVTRVARLTTVTWIAAANVGLLLRQSVFGDTATWPFPLVITGFGLILLVGWRLGYTAVLHRAS</sequence>
<feature type="transmembrane region" description="Helical" evidence="1">
    <location>
        <begin position="54"/>
        <end position="71"/>
    </location>
</feature>
<evidence type="ECO:0000313" key="3">
    <source>
        <dbReference type="Proteomes" id="UP000185936"/>
    </source>
</evidence>
<protein>
    <recommendedName>
        <fullName evidence="4">DUF3054 domain-containing protein</fullName>
    </recommendedName>
</protein>
<accession>A0A1N7EMZ6</accession>